<dbReference type="PANTHER" id="PTHR24408:SF58">
    <property type="entry name" value="TRANSCRIPTION FACTOR (TFIIIA), PUTATIVE (AFU_ORTHOLOGUE AFUA_1G05150)-RELATED"/>
    <property type="match status" value="1"/>
</dbReference>
<gene>
    <name evidence="7" type="ORF">TSIB3V08_LOCUS5373</name>
</gene>
<proteinExistence type="predicted"/>
<dbReference type="GO" id="GO:0043565">
    <property type="term" value="F:sequence-specific DNA binding"/>
    <property type="evidence" value="ECO:0007669"/>
    <property type="project" value="TreeGrafter"/>
</dbReference>
<feature type="domain" description="C2H2-type" evidence="6">
    <location>
        <begin position="143"/>
        <end position="166"/>
    </location>
</feature>
<dbReference type="PANTHER" id="PTHR24408">
    <property type="entry name" value="ZINC FINGER PROTEIN"/>
    <property type="match status" value="1"/>
</dbReference>
<dbReference type="Pfam" id="PF00096">
    <property type="entry name" value="zf-C2H2"/>
    <property type="match status" value="2"/>
</dbReference>
<dbReference type="GO" id="GO:0000981">
    <property type="term" value="F:DNA-binding transcription factor activity, RNA polymerase II-specific"/>
    <property type="evidence" value="ECO:0007669"/>
    <property type="project" value="TreeGrafter"/>
</dbReference>
<keyword evidence="4" id="KW-0862">Zinc</keyword>
<dbReference type="InterPro" id="IPR036236">
    <property type="entry name" value="Znf_C2H2_sf"/>
</dbReference>
<sequence>MEHQRFRDVSKSTWVKLNIYLHAGGRSGIKIAAVQQGSSKVDSQCSMLSHHQLDSQCSMLSHHQIEPQCNMLSHHQVEPQCNMLSHHHQIEPQCNMLSHHQSRATVWSHIAEKPLTCDQCSLTFSSKSQFALHIRSHATIASFECQVCGRAFVKDSYLIRHYNRVHREGVSVGYETACDLRGRSTLQTPHNATTQDTQHSTLPLRERMGNCLTSISKFMDNSVMDLFAL</sequence>
<accession>A0A7R9AVK7</accession>
<dbReference type="PROSITE" id="PS00028">
    <property type="entry name" value="ZINC_FINGER_C2H2_1"/>
    <property type="match status" value="1"/>
</dbReference>
<dbReference type="SUPFAM" id="SSF57667">
    <property type="entry name" value="beta-beta-alpha zinc fingers"/>
    <property type="match status" value="1"/>
</dbReference>
<evidence type="ECO:0000313" key="7">
    <source>
        <dbReference type="EMBL" id="CAD7261229.1"/>
    </source>
</evidence>
<dbReference type="InterPro" id="IPR013087">
    <property type="entry name" value="Znf_C2H2_type"/>
</dbReference>
<evidence type="ECO:0000256" key="4">
    <source>
        <dbReference type="ARBA" id="ARBA00022833"/>
    </source>
</evidence>
<dbReference type="FunFam" id="3.30.160.60:FF:000065">
    <property type="entry name" value="B-cell CLL/lymphoma 6, member B"/>
    <property type="match status" value="1"/>
</dbReference>
<dbReference type="GO" id="GO:0005634">
    <property type="term" value="C:nucleus"/>
    <property type="evidence" value="ECO:0007669"/>
    <property type="project" value="TreeGrafter"/>
</dbReference>
<evidence type="ECO:0000259" key="6">
    <source>
        <dbReference type="PROSITE" id="PS50157"/>
    </source>
</evidence>
<dbReference type="SMART" id="SM00355">
    <property type="entry name" value="ZnF_C2H2"/>
    <property type="match status" value="2"/>
</dbReference>
<dbReference type="GO" id="GO:0008270">
    <property type="term" value="F:zinc ion binding"/>
    <property type="evidence" value="ECO:0007669"/>
    <property type="project" value="UniProtKB-KW"/>
</dbReference>
<keyword evidence="2" id="KW-0677">Repeat</keyword>
<dbReference type="AlphaFoldDB" id="A0A7R9AVK7"/>
<keyword evidence="3 5" id="KW-0863">Zinc-finger</keyword>
<dbReference type="Gene3D" id="3.30.160.60">
    <property type="entry name" value="Classic Zinc Finger"/>
    <property type="match status" value="1"/>
</dbReference>
<reference evidence="7" key="1">
    <citation type="submission" date="2020-11" db="EMBL/GenBank/DDBJ databases">
        <authorList>
            <person name="Tran Van P."/>
        </authorList>
    </citation>
    <scope>NUCLEOTIDE SEQUENCE</scope>
</reference>
<name>A0A7R9AVK7_TIMSH</name>
<keyword evidence="1" id="KW-0479">Metal-binding</keyword>
<evidence type="ECO:0000256" key="3">
    <source>
        <dbReference type="ARBA" id="ARBA00022771"/>
    </source>
</evidence>
<dbReference type="EMBL" id="OC002067">
    <property type="protein sequence ID" value="CAD7261229.1"/>
    <property type="molecule type" value="Genomic_DNA"/>
</dbReference>
<evidence type="ECO:0000256" key="1">
    <source>
        <dbReference type="ARBA" id="ARBA00022723"/>
    </source>
</evidence>
<dbReference type="PROSITE" id="PS50157">
    <property type="entry name" value="ZINC_FINGER_C2H2_2"/>
    <property type="match status" value="2"/>
</dbReference>
<feature type="domain" description="C2H2-type" evidence="6">
    <location>
        <begin position="115"/>
        <end position="138"/>
    </location>
</feature>
<protein>
    <recommendedName>
        <fullName evidence="6">C2H2-type domain-containing protein</fullName>
    </recommendedName>
</protein>
<evidence type="ECO:0000256" key="2">
    <source>
        <dbReference type="ARBA" id="ARBA00022737"/>
    </source>
</evidence>
<evidence type="ECO:0000256" key="5">
    <source>
        <dbReference type="PROSITE-ProRule" id="PRU00042"/>
    </source>
</evidence>
<organism evidence="7">
    <name type="scientific">Timema shepardi</name>
    <name type="common">Walking stick</name>
    <dbReference type="NCBI Taxonomy" id="629360"/>
    <lineage>
        <taxon>Eukaryota</taxon>
        <taxon>Metazoa</taxon>
        <taxon>Ecdysozoa</taxon>
        <taxon>Arthropoda</taxon>
        <taxon>Hexapoda</taxon>
        <taxon>Insecta</taxon>
        <taxon>Pterygota</taxon>
        <taxon>Neoptera</taxon>
        <taxon>Polyneoptera</taxon>
        <taxon>Phasmatodea</taxon>
        <taxon>Timematodea</taxon>
        <taxon>Timematoidea</taxon>
        <taxon>Timematidae</taxon>
        <taxon>Timema</taxon>
    </lineage>
</organism>